<gene>
    <name evidence="2" type="ORF">F1C12_15430</name>
</gene>
<reference evidence="3" key="1">
    <citation type="submission" date="2019-09" db="EMBL/GenBank/DDBJ databases">
        <title>Antimicrobial potential of Antarctic Bacteria.</title>
        <authorList>
            <person name="Benaud N."/>
            <person name="Edwards R.J."/>
            <person name="Ferrari B.C."/>
        </authorList>
    </citation>
    <scope>NUCLEOTIDE SEQUENCE [LARGE SCALE GENOMIC DNA]</scope>
    <source>
        <strain evidence="3">INR9</strain>
    </source>
</reference>
<dbReference type="KEGG" id="lse:F1C12_15430"/>
<keyword evidence="1" id="KW-0812">Transmembrane</keyword>
<dbReference type="Proteomes" id="UP000515511">
    <property type="component" value="Chromosome"/>
</dbReference>
<protein>
    <submittedName>
        <fullName evidence="2">Uncharacterized protein</fullName>
    </submittedName>
</protein>
<accession>A0A7G6YD01</accession>
<dbReference type="AlphaFoldDB" id="A0A7G6YD01"/>
<name>A0A7G6YD01_9MICO</name>
<dbReference type="EMBL" id="CP043641">
    <property type="protein sequence ID" value="QNE36366.1"/>
    <property type="molecule type" value="Genomic_DNA"/>
</dbReference>
<evidence type="ECO:0000313" key="3">
    <source>
        <dbReference type="Proteomes" id="UP000515511"/>
    </source>
</evidence>
<organism evidence="2 3">
    <name type="scientific">Leifsonia shinshuensis</name>
    <dbReference type="NCBI Taxonomy" id="150026"/>
    <lineage>
        <taxon>Bacteria</taxon>
        <taxon>Bacillati</taxon>
        <taxon>Actinomycetota</taxon>
        <taxon>Actinomycetes</taxon>
        <taxon>Micrococcales</taxon>
        <taxon>Microbacteriaceae</taxon>
        <taxon>Leifsonia</taxon>
    </lineage>
</organism>
<evidence type="ECO:0000256" key="1">
    <source>
        <dbReference type="SAM" id="Phobius"/>
    </source>
</evidence>
<feature type="transmembrane region" description="Helical" evidence="1">
    <location>
        <begin position="146"/>
        <end position="174"/>
    </location>
</feature>
<keyword evidence="1" id="KW-1133">Transmembrane helix</keyword>
<evidence type="ECO:0000313" key="2">
    <source>
        <dbReference type="EMBL" id="QNE36366.1"/>
    </source>
</evidence>
<sequence length="179" mass="18853">MWFRRIIVAVAAYALFAGGLATLYVVEQQAGRNAVEDAPRALLSTGVATAASTQPDRVDLTYYLGTFWVQYDQTGKPIAGNGYLDGVLAQVPKGVLDTAKATGEDSVSWQPERGLRYAIVAQPVGPDVVVAGQSLQPTEERASRTLIYVGLALVAGIAVIAVAVGLDVLLGAALRRRPA</sequence>
<proteinExistence type="predicted"/>
<dbReference type="RefSeq" id="WP_185275801.1">
    <property type="nucleotide sequence ID" value="NZ_CP043641.1"/>
</dbReference>
<keyword evidence="1" id="KW-0472">Membrane</keyword>